<dbReference type="GO" id="GO:0018169">
    <property type="term" value="F:ribosomal S6-glutamic acid ligase activity"/>
    <property type="evidence" value="ECO:0007669"/>
    <property type="project" value="TreeGrafter"/>
</dbReference>
<keyword evidence="7" id="KW-0460">Magnesium</keyword>
<dbReference type="GO" id="GO:0005524">
    <property type="term" value="F:ATP binding"/>
    <property type="evidence" value="ECO:0007669"/>
    <property type="project" value="UniProtKB-UniRule"/>
</dbReference>
<dbReference type="InterPro" id="IPR013651">
    <property type="entry name" value="ATP-grasp_RimK-type"/>
</dbReference>
<gene>
    <name evidence="12" type="ORF">HFQ13_08535</name>
</gene>
<dbReference type="InterPro" id="IPR041107">
    <property type="entry name" value="Rimk_N"/>
</dbReference>
<reference evidence="12" key="1">
    <citation type="journal article" date="2021" name="ISME J.">
        <title>Genomic evolution of the class Acidithiobacillia: deep-branching Proteobacteria living in extreme acidic conditions.</title>
        <authorList>
            <person name="Moya-Beltran A."/>
            <person name="Beard S."/>
            <person name="Rojas-Villalobos C."/>
            <person name="Issotta F."/>
            <person name="Gallardo Y."/>
            <person name="Ulloa R."/>
            <person name="Giaveno A."/>
            <person name="Degli Esposti M."/>
            <person name="Johnson D.B."/>
            <person name="Quatrini R."/>
        </authorList>
    </citation>
    <scope>NUCLEOTIDE SEQUENCE</scope>
    <source>
        <strain evidence="12">VAN18-1</strain>
    </source>
</reference>
<dbReference type="RefSeq" id="WP_215872280.1">
    <property type="nucleotide sequence ID" value="NZ_JAAXYO010000126.1"/>
</dbReference>
<dbReference type="GO" id="GO:0009432">
    <property type="term" value="P:SOS response"/>
    <property type="evidence" value="ECO:0007669"/>
    <property type="project" value="TreeGrafter"/>
</dbReference>
<keyword evidence="4" id="KW-0479">Metal-binding</keyword>
<dbReference type="InterPro" id="IPR011761">
    <property type="entry name" value="ATP-grasp"/>
</dbReference>
<comment type="cofactor">
    <cofactor evidence="1">
        <name>Mn(2+)</name>
        <dbReference type="ChEBI" id="CHEBI:29035"/>
    </cofactor>
</comment>
<dbReference type="AlphaFoldDB" id="A0AAE2YQM9"/>
<dbReference type="GO" id="GO:0005737">
    <property type="term" value="C:cytoplasm"/>
    <property type="evidence" value="ECO:0007669"/>
    <property type="project" value="TreeGrafter"/>
</dbReference>
<evidence type="ECO:0000256" key="2">
    <source>
        <dbReference type="ARBA" id="ARBA00001946"/>
    </source>
</evidence>
<evidence type="ECO:0000256" key="8">
    <source>
        <dbReference type="ARBA" id="ARBA00022917"/>
    </source>
</evidence>
<evidence type="ECO:0000256" key="9">
    <source>
        <dbReference type="ARBA" id="ARBA00023211"/>
    </source>
</evidence>
<dbReference type="PROSITE" id="PS50975">
    <property type="entry name" value="ATP_GRASP"/>
    <property type="match status" value="1"/>
</dbReference>
<evidence type="ECO:0000313" key="13">
    <source>
        <dbReference type="Proteomes" id="UP001197378"/>
    </source>
</evidence>
<dbReference type="EMBL" id="JAAXYO010000126">
    <property type="protein sequence ID" value="MBU2788248.1"/>
    <property type="molecule type" value="Genomic_DNA"/>
</dbReference>
<comment type="cofactor">
    <cofactor evidence="2">
        <name>Mg(2+)</name>
        <dbReference type="ChEBI" id="CHEBI:18420"/>
    </cofactor>
</comment>
<feature type="domain" description="ATP-grasp" evidence="11">
    <location>
        <begin position="105"/>
        <end position="289"/>
    </location>
</feature>
<evidence type="ECO:0000256" key="7">
    <source>
        <dbReference type="ARBA" id="ARBA00022842"/>
    </source>
</evidence>
<keyword evidence="3 12" id="KW-0436">Ligase</keyword>
<evidence type="ECO:0000256" key="3">
    <source>
        <dbReference type="ARBA" id="ARBA00022598"/>
    </source>
</evidence>
<dbReference type="PANTHER" id="PTHR21621:SF0">
    <property type="entry name" value="BETA-CITRYLGLUTAMATE SYNTHASE B-RELATED"/>
    <property type="match status" value="1"/>
</dbReference>
<dbReference type="InterPro" id="IPR013815">
    <property type="entry name" value="ATP_grasp_subdomain_1"/>
</dbReference>
<dbReference type="InterPro" id="IPR004666">
    <property type="entry name" value="Rp_bS6_RimK/Lys_biosynth_LsyX"/>
</dbReference>
<dbReference type="PANTHER" id="PTHR21621">
    <property type="entry name" value="RIBOSOMAL PROTEIN S6 MODIFICATION PROTEIN"/>
    <property type="match status" value="1"/>
</dbReference>
<protein>
    <submittedName>
        <fullName evidence="12">RimK family alpha-L-glutamate ligase</fullName>
    </submittedName>
</protein>
<keyword evidence="13" id="KW-1185">Reference proteome</keyword>
<dbReference type="GO" id="GO:0006412">
    <property type="term" value="P:translation"/>
    <property type="evidence" value="ECO:0007669"/>
    <property type="project" value="UniProtKB-KW"/>
</dbReference>
<evidence type="ECO:0000256" key="4">
    <source>
        <dbReference type="ARBA" id="ARBA00022723"/>
    </source>
</evidence>
<evidence type="ECO:0000256" key="10">
    <source>
        <dbReference type="PROSITE-ProRule" id="PRU00409"/>
    </source>
</evidence>
<name>A0AAE2YQM9_9PROT</name>
<evidence type="ECO:0000256" key="1">
    <source>
        <dbReference type="ARBA" id="ARBA00001936"/>
    </source>
</evidence>
<dbReference type="NCBIfam" id="TIGR00768">
    <property type="entry name" value="rimK_fam"/>
    <property type="match status" value="1"/>
</dbReference>
<evidence type="ECO:0000256" key="5">
    <source>
        <dbReference type="ARBA" id="ARBA00022741"/>
    </source>
</evidence>
<dbReference type="Gene3D" id="3.40.50.20">
    <property type="match status" value="1"/>
</dbReference>
<evidence type="ECO:0000256" key="6">
    <source>
        <dbReference type="ARBA" id="ARBA00022840"/>
    </source>
</evidence>
<dbReference type="Gene3D" id="3.30.470.20">
    <property type="entry name" value="ATP-grasp fold, B domain"/>
    <property type="match status" value="1"/>
</dbReference>
<organism evidence="12 13">
    <name type="scientific">Igneacidithiobacillus copahuensis</name>
    <dbReference type="NCBI Taxonomy" id="2724909"/>
    <lineage>
        <taxon>Bacteria</taxon>
        <taxon>Pseudomonadati</taxon>
        <taxon>Pseudomonadota</taxon>
        <taxon>Acidithiobacillia</taxon>
        <taxon>Acidithiobacillales</taxon>
        <taxon>Acidithiobacillaceae</taxon>
        <taxon>Igneacidithiobacillus</taxon>
    </lineage>
</organism>
<dbReference type="GO" id="GO:0046872">
    <property type="term" value="F:metal ion binding"/>
    <property type="evidence" value="ECO:0007669"/>
    <property type="project" value="UniProtKB-KW"/>
</dbReference>
<dbReference type="SUPFAM" id="SSF56059">
    <property type="entry name" value="Glutathione synthetase ATP-binding domain-like"/>
    <property type="match status" value="1"/>
</dbReference>
<evidence type="ECO:0000313" key="12">
    <source>
        <dbReference type="EMBL" id="MBU2788248.1"/>
    </source>
</evidence>
<accession>A0AAE2YQM9</accession>
<proteinExistence type="predicted"/>
<keyword evidence="5 10" id="KW-0547">Nucleotide-binding</keyword>
<sequence>MTSVAILSRYPELYSTCRLQEALRARGVDGRVLQPERCALHVQQGKFYLYYEGQILPPPERVLPRFGSPLTQLGVRLLRQLAAQGSYCLNGGDAILHARDKFLSLQILAGASLPVPETWYLADASATETALAQLGAPLVSKLLSGSQGVGVNLAESRAGARALVDTLLQLQHEALLQRFLPAGEDYRVIVLGSEALAAMRRRAGPGEFRSNLHRAGTAERVEDAEVLARLGKLALAATAALDLDFAGVDLMLDERGAPVILEVNPVPSLEGVERVSGIDIAGKIVDFALSRRVQASA</sequence>
<keyword evidence="9" id="KW-0464">Manganese</keyword>
<keyword evidence="6 10" id="KW-0067">ATP-binding</keyword>
<evidence type="ECO:0000259" key="11">
    <source>
        <dbReference type="PROSITE" id="PS50975"/>
    </source>
</evidence>
<dbReference type="Pfam" id="PF18030">
    <property type="entry name" value="Rimk_N"/>
    <property type="match status" value="1"/>
</dbReference>
<keyword evidence="8" id="KW-0648">Protein biosynthesis</keyword>
<dbReference type="Proteomes" id="UP001197378">
    <property type="component" value="Unassembled WGS sequence"/>
</dbReference>
<dbReference type="Pfam" id="PF08443">
    <property type="entry name" value="RimK"/>
    <property type="match status" value="1"/>
</dbReference>
<dbReference type="Gene3D" id="3.30.1490.20">
    <property type="entry name" value="ATP-grasp fold, A domain"/>
    <property type="match status" value="1"/>
</dbReference>
<comment type="caution">
    <text evidence="12">The sequence shown here is derived from an EMBL/GenBank/DDBJ whole genome shotgun (WGS) entry which is preliminary data.</text>
</comment>